<evidence type="ECO:0000313" key="3">
    <source>
        <dbReference type="Proteomes" id="UP000282386"/>
    </source>
</evidence>
<organism evidence="2 3">
    <name type="scientific">Rothia aeria</name>
    <dbReference type="NCBI Taxonomy" id="172042"/>
    <lineage>
        <taxon>Bacteria</taxon>
        <taxon>Bacillati</taxon>
        <taxon>Actinomycetota</taxon>
        <taxon>Actinomycetes</taxon>
        <taxon>Micrococcales</taxon>
        <taxon>Micrococcaceae</taxon>
        <taxon>Rothia</taxon>
    </lineage>
</organism>
<dbReference type="InterPro" id="IPR008044">
    <property type="entry name" value="Phage_lysin"/>
</dbReference>
<dbReference type="GO" id="GO:0016787">
    <property type="term" value="F:hydrolase activity"/>
    <property type="evidence" value="ECO:0007669"/>
    <property type="project" value="UniProtKB-KW"/>
</dbReference>
<sequence length="267" mass="29495">MAKIDAALNWMYQRKGKVTYSMINRWGPSSYDCSSAVYFALKYAGMLPANTAIGNTDSLFGSLERAGWTQVRADASGNIPARRGDVFIWGVRGASSGASGHTGFFCDDSDNIIHCNYGFNGITVNPHDVIWGYNGRPAVTIYRPPAEGPSADEVYRDTRRAVDDVLNTEFVRQGENTKEKFKPNNKTTPRAIIEWSDENFLRVQKRLDEVDRTLHSTQAEQASSLYQIELKVNGTWDGIFVASTAGGGKHPGILPLLEKIAHEEGVI</sequence>
<dbReference type="Proteomes" id="UP000282386">
    <property type="component" value="Chromosome"/>
</dbReference>
<dbReference type="EMBL" id="LR134479">
    <property type="protein sequence ID" value="VEI22011.1"/>
    <property type="molecule type" value="Genomic_DNA"/>
</dbReference>
<reference evidence="2 3" key="1">
    <citation type="submission" date="2018-12" db="EMBL/GenBank/DDBJ databases">
        <authorList>
            <consortium name="Pathogen Informatics"/>
        </authorList>
    </citation>
    <scope>NUCLEOTIDE SEQUENCE [LARGE SCALE GENOMIC DNA]</scope>
    <source>
        <strain evidence="2 3">NCTC10207</strain>
    </source>
</reference>
<dbReference type="RefSeq" id="WP_126499403.1">
    <property type="nucleotide sequence ID" value="NZ_LR134479.1"/>
</dbReference>
<gene>
    <name evidence="2" type="ORF">NCTC10207_00077</name>
</gene>
<dbReference type="SUPFAM" id="SSF54001">
    <property type="entry name" value="Cysteine proteinases"/>
    <property type="match status" value="1"/>
</dbReference>
<keyword evidence="2" id="KW-0378">Hydrolase</keyword>
<feature type="domain" description="Bacteriophage lysin" evidence="1">
    <location>
        <begin position="4"/>
        <end position="144"/>
    </location>
</feature>
<accession>A0A7Z9A1S2</accession>
<protein>
    <submittedName>
        <fullName evidence="2">Bacteriophage peptidoglycan hydrolase</fullName>
    </submittedName>
</protein>
<dbReference type="AlphaFoldDB" id="A0A7Z9A1S2"/>
<dbReference type="Pfam" id="PF05382">
    <property type="entry name" value="Amidase_5"/>
    <property type="match status" value="1"/>
</dbReference>
<evidence type="ECO:0000313" key="2">
    <source>
        <dbReference type="EMBL" id="VEI22011.1"/>
    </source>
</evidence>
<dbReference type="InterPro" id="IPR038765">
    <property type="entry name" value="Papain-like_cys_pep_sf"/>
</dbReference>
<evidence type="ECO:0000259" key="1">
    <source>
        <dbReference type="Pfam" id="PF05382"/>
    </source>
</evidence>
<proteinExistence type="predicted"/>
<dbReference type="Gene3D" id="3.90.1720.10">
    <property type="entry name" value="endopeptidase domain like (from Nostoc punctiforme)"/>
    <property type="match status" value="1"/>
</dbReference>
<name>A0A7Z9A1S2_9MICC</name>